<evidence type="ECO:0000256" key="3">
    <source>
        <dbReference type="ARBA" id="ARBA00022448"/>
    </source>
</evidence>
<evidence type="ECO:0000313" key="15">
    <source>
        <dbReference type="EMBL" id="CAB3777107.1"/>
    </source>
</evidence>
<dbReference type="Pfam" id="PF00528">
    <property type="entry name" value="BPD_transp_1"/>
    <property type="match status" value="1"/>
</dbReference>
<dbReference type="PANTHER" id="PTHR30406:SF1">
    <property type="entry name" value="SULFATE TRANSPORT SYSTEM PERMEASE PROTEIN CYSW"/>
    <property type="match status" value="1"/>
</dbReference>
<dbReference type="InterPro" id="IPR011866">
    <property type="entry name" value="CysW_permease"/>
</dbReference>
<evidence type="ECO:0000256" key="11">
    <source>
        <dbReference type="ARBA" id="ARBA00067681"/>
    </source>
</evidence>
<evidence type="ECO:0000256" key="4">
    <source>
        <dbReference type="ARBA" id="ARBA00022475"/>
    </source>
</evidence>
<dbReference type="Gene3D" id="1.10.3720.10">
    <property type="entry name" value="MetI-like"/>
    <property type="match status" value="1"/>
</dbReference>
<accession>A0A6J5FF88</accession>
<evidence type="ECO:0000313" key="16">
    <source>
        <dbReference type="Proteomes" id="UP000494252"/>
    </source>
</evidence>
<dbReference type="InterPro" id="IPR005667">
    <property type="entry name" value="Sulph_transpt2"/>
</dbReference>
<dbReference type="NCBIfam" id="TIGR02140">
    <property type="entry name" value="permease_CysW"/>
    <property type="match status" value="1"/>
</dbReference>
<keyword evidence="8" id="KW-0764">Sulfate transport</keyword>
<dbReference type="InterPro" id="IPR000515">
    <property type="entry name" value="MetI-like"/>
</dbReference>
<gene>
    <name evidence="15" type="ORF">LMG27177_00284</name>
</gene>
<feature type="domain" description="ABC transmembrane type-1" evidence="14">
    <location>
        <begin position="89"/>
        <end position="292"/>
    </location>
</feature>
<evidence type="ECO:0000256" key="1">
    <source>
        <dbReference type="ARBA" id="ARBA00004429"/>
    </source>
</evidence>
<feature type="transmembrane region" description="Helical" evidence="13">
    <location>
        <begin position="165"/>
        <end position="185"/>
    </location>
</feature>
<dbReference type="InterPro" id="IPR035906">
    <property type="entry name" value="MetI-like_sf"/>
</dbReference>
<comment type="subcellular location">
    <subcellularLocation>
        <location evidence="1">Cell inner membrane</location>
        <topology evidence="1">Multi-pass membrane protein</topology>
    </subcellularLocation>
</comment>
<name>A0A6J5FF88_9BURK</name>
<sequence>MSRRPEHDVNRAAQSVTAAVAAHAPLNVARRPDPVTERPVVRWLLTGIALLFLALFLVVPLVAVFYQALNKGLAFYFEALADPDALAAIKLTVMTAAIAVPLNLVFGLVASWCIAKFEFRGKALLTTLIDLPFSVSPVISGLIYVLMFGAQGWFGPWLQAHDVQIIFAVPGIVMATIFVTFPFVARELIPLMQAQGNDEEEAAHVLGASGWQIFRRVTLPNIKWGLLYGVILCNARAMGEFGAVSVVSGHIRGQTDTMPLHVEILYNEYNFSAAFAVASVLALLALVTLGLKLLAERHMSAELSAARDVPAYAGPPTPSTVAASGSHAGSRSVPSSFQQSVNTTHASQQHPLKQGEL</sequence>
<keyword evidence="16" id="KW-1185">Reference proteome</keyword>
<keyword evidence="9 13" id="KW-0472">Membrane</keyword>
<proteinExistence type="predicted"/>
<evidence type="ECO:0000256" key="8">
    <source>
        <dbReference type="ARBA" id="ARBA00023032"/>
    </source>
</evidence>
<evidence type="ECO:0000256" key="9">
    <source>
        <dbReference type="ARBA" id="ARBA00023136"/>
    </source>
</evidence>
<feature type="transmembrane region" description="Helical" evidence="13">
    <location>
        <begin position="127"/>
        <end position="153"/>
    </location>
</feature>
<feature type="transmembrane region" description="Helical" evidence="13">
    <location>
        <begin position="86"/>
        <end position="115"/>
    </location>
</feature>
<dbReference type="Proteomes" id="UP000494252">
    <property type="component" value="Unassembled WGS sequence"/>
</dbReference>
<dbReference type="PANTHER" id="PTHR30406">
    <property type="entry name" value="SULFATE TRANSPORT SYSTEM PERMEASE PROTEIN"/>
    <property type="match status" value="1"/>
</dbReference>
<evidence type="ECO:0000256" key="2">
    <source>
        <dbReference type="ARBA" id="ARBA00011779"/>
    </source>
</evidence>
<evidence type="ECO:0000256" key="13">
    <source>
        <dbReference type="SAM" id="Phobius"/>
    </source>
</evidence>
<feature type="transmembrane region" description="Helical" evidence="13">
    <location>
        <begin position="225"/>
        <end position="251"/>
    </location>
</feature>
<evidence type="ECO:0000256" key="6">
    <source>
        <dbReference type="ARBA" id="ARBA00022692"/>
    </source>
</evidence>
<feature type="transmembrane region" description="Helical" evidence="13">
    <location>
        <begin position="40"/>
        <end position="66"/>
    </location>
</feature>
<organism evidence="15 16">
    <name type="scientific">Paraburkholderia fynbosensis</name>
    <dbReference type="NCBI Taxonomy" id="1200993"/>
    <lineage>
        <taxon>Bacteria</taxon>
        <taxon>Pseudomonadati</taxon>
        <taxon>Pseudomonadota</taxon>
        <taxon>Betaproteobacteria</taxon>
        <taxon>Burkholderiales</taxon>
        <taxon>Burkholderiaceae</taxon>
        <taxon>Paraburkholderia</taxon>
    </lineage>
</organism>
<dbReference type="RefSeq" id="WP_246290664.1">
    <property type="nucleotide sequence ID" value="NZ_CADIKI010000001.1"/>
</dbReference>
<dbReference type="NCBIfam" id="TIGR00969">
    <property type="entry name" value="3a0106s02"/>
    <property type="match status" value="1"/>
</dbReference>
<evidence type="ECO:0000256" key="5">
    <source>
        <dbReference type="ARBA" id="ARBA00022519"/>
    </source>
</evidence>
<evidence type="ECO:0000256" key="10">
    <source>
        <dbReference type="ARBA" id="ARBA00025323"/>
    </source>
</evidence>
<protein>
    <recommendedName>
        <fullName evidence="11">Sulfate transport system permease protein CysW</fullName>
    </recommendedName>
</protein>
<dbReference type="GO" id="GO:0015419">
    <property type="term" value="F:ABC-type sulfate transporter activity"/>
    <property type="evidence" value="ECO:0007669"/>
    <property type="project" value="InterPro"/>
</dbReference>
<keyword evidence="5" id="KW-0997">Cell inner membrane</keyword>
<keyword evidence="3" id="KW-0813">Transport</keyword>
<feature type="compositionally biased region" description="Polar residues" evidence="12">
    <location>
        <begin position="319"/>
        <end position="351"/>
    </location>
</feature>
<dbReference type="CDD" id="cd06261">
    <property type="entry name" value="TM_PBP2"/>
    <property type="match status" value="1"/>
</dbReference>
<evidence type="ECO:0000256" key="12">
    <source>
        <dbReference type="SAM" id="MobiDB-lite"/>
    </source>
</evidence>
<keyword evidence="4" id="KW-1003">Cell membrane</keyword>
<dbReference type="SUPFAM" id="SSF161098">
    <property type="entry name" value="MetI-like"/>
    <property type="match status" value="1"/>
</dbReference>
<dbReference type="EMBL" id="CADIKI010000001">
    <property type="protein sequence ID" value="CAB3777107.1"/>
    <property type="molecule type" value="Genomic_DNA"/>
</dbReference>
<comment type="subunit">
    <text evidence="2">The complex is composed of two ATP-binding proteins (CysA), two transmembrane proteins (CysT and CysW) and a solute-binding protein (CysP).</text>
</comment>
<keyword evidence="6 13" id="KW-0812">Transmembrane</keyword>
<evidence type="ECO:0000259" key="14">
    <source>
        <dbReference type="PROSITE" id="PS50928"/>
    </source>
</evidence>
<evidence type="ECO:0000256" key="7">
    <source>
        <dbReference type="ARBA" id="ARBA00022989"/>
    </source>
</evidence>
<comment type="function">
    <text evidence="10">Part of the ABC transporter complex CysAWTP (TC 3.A.1.6.1) involved in sulfate/thiosulfate import. Probably responsible for the translocation of the substrate across the membrane.</text>
</comment>
<feature type="region of interest" description="Disordered" evidence="12">
    <location>
        <begin position="316"/>
        <end position="357"/>
    </location>
</feature>
<dbReference type="GO" id="GO:0005886">
    <property type="term" value="C:plasma membrane"/>
    <property type="evidence" value="ECO:0007669"/>
    <property type="project" value="UniProtKB-SubCell"/>
</dbReference>
<dbReference type="AlphaFoldDB" id="A0A6J5FF88"/>
<dbReference type="PROSITE" id="PS50928">
    <property type="entry name" value="ABC_TM1"/>
    <property type="match status" value="1"/>
</dbReference>
<dbReference type="FunFam" id="1.10.3720.10:FF:000015">
    <property type="entry name" value="Sulfate ABC transporter, permease CysW"/>
    <property type="match status" value="1"/>
</dbReference>
<keyword evidence="7 13" id="KW-1133">Transmembrane helix</keyword>
<reference evidence="15 16" key="1">
    <citation type="submission" date="2020-04" db="EMBL/GenBank/DDBJ databases">
        <authorList>
            <person name="De Canck E."/>
        </authorList>
    </citation>
    <scope>NUCLEOTIDE SEQUENCE [LARGE SCALE GENOMIC DNA]</scope>
    <source>
        <strain evidence="15 16">LMG 27177</strain>
    </source>
</reference>
<feature type="transmembrane region" description="Helical" evidence="13">
    <location>
        <begin position="271"/>
        <end position="294"/>
    </location>
</feature>